<dbReference type="EMBL" id="BDGJ01000018">
    <property type="protein sequence ID" value="GAW91513.1"/>
    <property type="molecule type" value="Genomic_DNA"/>
</dbReference>
<dbReference type="PANTHER" id="PTHR42885">
    <property type="entry name" value="HISTIDINOL-PHOSPHATE AMINOTRANSFERASE-RELATED"/>
    <property type="match status" value="1"/>
</dbReference>
<evidence type="ECO:0000256" key="1">
    <source>
        <dbReference type="ARBA" id="ARBA00001933"/>
    </source>
</evidence>
<dbReference type="InterPro" id="IPR004839">
    <property type="entry name" value="Aminotransferase_I/II_large"/>
</dbReference>
<dbReference type="SUPFAM" id="SSF53383">
    <property type="entry name" value="PLP-dependent transferases"/>
    <property type="match status" value="1"/>
</dbReference>
<organism evidence="11 12">
    <name type="scientific">Calderihabitans maritimus</name>
    <dbReference type="NCBI Taxonomy" id="1246530"/>
    <lineage>
        <taxon>Bacteria</taxon>
        <taxon>Bacillati</taxon>
        <taxon>Bacillota</taxon>
        <taxon>Clostridia</taxon>
        <taxon>Neomoorellales</taxon>
        <taxon>Calderihabitantaceae</taxon>
        <taxon>Calderihabitans</taxon>
    </lineage>
</organism>
<dbReference type="InterPro" id="IPR015424">
    <property type="entry name" value="PyrdxlP-dep_Trfase"/>
</dbReference>
<comment type="caution">
    <text evidence="11">The sequence shown here is derived from an EMBL/GenBank/DDBJ whole genome shotgun (WGS) entry which is preliminary data.</text>
</comment>
<gene>
    <name evidence="11" type="ORF">KKC1_06750</name>
</gene>
<dbReference type="NCBIfam" id="TIGR01140">
    <property type="entry name" value="L_thr_O3P_dcar"/>
    <property type="match status" value="1"/>
</dbReference>
<evidence type="ECO:0000313" key="12">
    <source>
        <dbReference type="Proteomes" id="UP000197032"/>
    </source>
</evidence>
<dbReference type="CDD" id="cd00609">
    <property type="entry name" value="AAT_like"/>
    <property type="match status" value="1"/>
</dbReference>
<comment type="catalytic activity">
    <reaction evidence="9">
        <text>O-phospho-L-threonine + H(+) = (R)-1-aminopropan-2-yl phosphate + CO2</text>
        <dbReference type="Rhea" id="RHEA:11492"/>
        <dbReference type="ChEBI" id="CHEBI:15378"/>
        <dbReference type="ChEBI" id="CHEBI:16526"/>
        <dbReference type="ChEBI" id="CHEBI:58563"/>
        <dbReference type="ChEBI" id="CHEBI:58675"/>
        <dbReference type="EC" id="4.1.1.81"/>
    </reaction>
</comment>
<dbReference type="GO" id="GO:0009236">
    <property type="term" value="P:cobalamin biosynthetic process"/>
    <property type="evidence" value="ECO:0007669"/>
    <property type="project" value="UniProtKB-UniPathway"/>
</dbReference>
<evidence type="ECO:0000313" key="11">
    <source>
        <dbReference type="EMBL" id="GAW91513.1"/>
    </source>
</evidence>
<dbReference type="EC" id="4.1.1.81" evidence="4"/>
<evidence type="ECO:0000256" key="6">
    <source>
        <dbReference type="ARBA" id="ARBA00022898"/>
    </source>
</evidence>
<evidence type="ECO:0000256" key="7">
    <source>
        <dbReference type="ARBA" id="ARBA00023239"/>
    </source>
</evidence>
<dbReference type="InterPro" id="IPR004838">
    <property type="entry name" value="NHTrfase_class1_PyrdxlP-BS"/>
</dbReference>
<evidence type="ECO:0000256" key="5">
    <source>
        <dbReference type="ARBA" id="ARBA00022573"/>
    </source>
</evidence>
<evidence type="ECO:0000256" key="3">
    <source>
        <dbReference type="ARBA" id="ARBA00004953"/>
    </source>
</evidence>
<dbReference type="UniPathway" id="UPA00148"/>
<dbReference type="PANTHER" id="PTHR42885:SF1">
    <property type="entry name" value="THREONINE-PHOSPHATE DECARBOXYLASE"/>
    <property type="match status" value="1"/>
</dbReference>
<dbReference type="InterPro" id="IPR015422">
    <property type="entry name" value="PyrdxlP-dep_Trfase_small"/>
</dbReference>
<keyword evidence="5" id="KW-0169">Cobalamin biosynthesis</keyword>
<comment type="pathway">
    <text evidence="3">Cofactor biosynthesis; adenosylcobalamin biosynthesis.</text>
</comment>
<dbReference type="Pfam" id="PF00155">
    <property type="entry name" value="Aminotran_1_2"/>
    <property type="match status" value="1"/>
</dbReference>
<dbReference type="AlphaFoldDB" id="A0A1Z5HPR3"/>
<comment type="function">
    <text evidence="2">Decarboxylates L-threonine-O-3-phosphate to yield (R)-1-amino-2-propanol O-2-phosphate, the precursor for the linkage between the nucleotide loop and the corrin ring in cobalamin.</text>
</comment>
<protein>
    <recommendedName>
        <fullName evidence="4">threonine-phosphate decarboxylase</fullName>
        <ecNumber evidence="4">4.1.1.81</ecNumber>
    </recommendedName>
    <alternativeName>
        <fullName evidence="8">L-threonine-O-3-phosphate decarboxylase</fullName>
    </alternativeName>
</protein>
<keyword evidence="7" id="KW-0456">Lyase</keyword>
<dbReference type="GO" id="GO:0048472">
    <property type="term" value="F:threonine-phosphate decarboxylase activity"/>
    <property type="evidence" value="ECO:0007669"/>
    <property type="project" value="UniProtKB-EC"/>
</dbReference>
<comment type="cofactor">
    <cofactor evidence="1">
        <name>pyridoxal 5'-phosphate</name>
        <dbReference type="ChEBI" id="CHEBI:597326"/>
    </cofactor>
</comment>
<reference evidence="12" key="1">
    <citation type="journal article" date="2017" name="Appl. Environ. Microbiol.">
        <title>Genomic analysis of Calderihabitans maritimus KKC1, a thermophilic hydrogenogenic carboxydotrophic bacterium isolated from marine sediment.</title>
        <authorList>
            <person name="Omae K."/>
            <person name="Yoneda Y."/>
            <person name="Fukuyama Y."/>
            <person name="Yoshida T."/>
            <person name="Sako Y."/>
        </authorList>
    </citation>
    <scope>NUCLEOTIDE SEQUENCE [LARGE SCALE GENOMIC DNA]</scope>
    <source>
        <strain evidence="12">KKC1</strain>
    </source>
</reference>
<keyword evidence="6" id="KW-0663">Pyridoxal phosphate</keyword>
<accession>A0A1Z5HPR3</accession>
<evidence type="ECO:0000256" key="8">
    <source>
        <dbReference type="ARBA" id="ARBA00029996"/>
    </source>
</evidence>
<dbReference type="Gene3D" id="3.90.1150.10">
    <property type="entry name" value="Aspartate Aminotransferase, domain 1"/>
    <property type="match status" value="1"/>
</dbReference>
<keyword evidence="12" id="KW-1185">Reference proteome</keyword>
<dbReference type="Gene3D" id="3.40.640.10">
    <property type="entry name" value="Type I PLP-dependent aspartate aminotransferase-like (Major domain)"/>
    <property type="match status" value="1"/>
</dbReference>
<dbReference type="PROSITE" id="PS00105">
    <property type="entry name" value="AA_TRANSFER_CLASS_1"/>
    <property type="match status" value="1"/>
</dbReference>
<feature type="domain" description="Aminotransferase class I/classII large" evidence="10">
    <location>
        <begin position="25"/>
        <end position="357"/>
    </location>
</feature>
<evidence type="ECO:0000259" key="10">
    <source>
        <dbReference type="Pfam" id="PF00155"/>
    </source>
</evidence>
<sequence>MSCQRFAHGGNLQSASEKYGIPVEEFIDFSSNINPFGPPPAVLDEIKQNLAEISHYPDPDCRALRKVLSEYLDLPPEQILVGNGAVEIIYLIVRWKRPERVSVPAPTFVEYEKAARLEGSSVNYIFLQAERNFQLQMEQIEEAVEHSDLLFLCNPNNPVGNTIPRPLMEEIIRFCDQNGVLVVVDESFIDFLPNSTEASCRRLIGRYSNLLLVYSLTKFFALPGLRLGCGLGPEKIMKALAWLKDPWSVNCFAQRAGIAALKSPSFGEKTRELITQERNYLMHNLGKIPGCKPYPAEANFILMDISGMGLSAPEMVDRLGTRGILVRDCSSFVGLNSHYIRVAVKDRQANDRLLHSLEEIGGKRVD</sequence>
<dbReference type="InterPro" id="IPR005860">
    <property type="entry name" value="CobD"/>
</dbReference>
<evidence type="ECO:0000256" key="4">
    <source>
        <dbReference type="ARBA" id="ARBA00012285"/>
    </source>
</evidence>
<name>A0A1Z5HPR3_9FIRM</name>
<evidence type="ECO:0000256" key="2">
    <source>
        <dbReference type="ARBA" id="ARBA00003444"/>
    </source>
</evidence>
<dbReference type="GO" id="GO:0030170">
    <property type="term" value="F:pyridoxal phosphate binding"/>
    <property type="evidence" value="ECO:0007669"/>
    <property type="project" value="InterPro"/>
</dbReference>
<evidence type="ECO:0000256" key="9">
    <source>
        <dbReference type="ARBA" id="ARBA00048531"/>
    </source>
</evidence>
<dbReference type="InterPro" id="IPR015421">
    <property type="entry name" value="PyrdxlP-dep_Trfase_major"/>
</dbReference>
<proteinExistence type="predicted"/>
<dbReference type="Proteomes" id="UP000197032">
    <property type="component" value="Unassembled WGS sequence"/>
</dbReference>